<dbReference type="AlphaFoldDB" id="A0AAN9SC66"/>
<reference evidence="3 4" key="1">
    <citation type="submission" date="2024-01" db="EMBL/GenBank/DDBJ databases">
        <title>The genomes of 5 underutilized Papilionoideae crops provide insights into root nodulation and disease resistanc.</title>
        <authorList>
            <person name="Jiang F."/>
        </authorList>
    </citation>
    <scope>NUCLEOTIDE SEQUENCE [LARGE SCALE GENOMIC DNA]</scope>
    <source>
        <strain evidence="3">DUOXIRENSHENG_FW03</strain>
        <tissue evidence="3">Leaves</tissue>
    </source>
</reference>
<protein>
    <recommendedName>
        <fullName evidence="5">Transmembrane protein</fullName>
    </recommendedName>
</protein>
<evidence type="ECO:0000256" key="2">
    <source>
        <dbReference type="SAM" id="Phobius"/>
    </source>
</evidence>
<dbReference type="EMBL" id="JAYMYS010000005">
    <property type="protein sequence ID" value="KAK7393236.1"/>
    <property type="molecule type" value="Genomic_DNA"/>
</dbReference>
<proteinExistence type="predicted"/>
<dbReference type="Proteomes" id="UP001386955">
    <property type="component" value="Unassembled WGS sequence"/>
</dbReference>
<organism evidence="3 4">
    <name type="scientific">Psophocarpus tetragonolobus</name>
    <name type="common">Winged bean</name>
    <name type="synonym">Dolichos tetragonolobus</name>
    <dbReference type="NCBI Taxonomy" id="3891"/>
    <lineage>
        <taxon>Eukaryota</taxon>
        <taxon>Viridiplantae</taxon>
        <taxon>Streptophyta</taxon>
        <taxon>Embryophyta</taxon>
        <taxon>Tracheophyta</taxon>
        <taxon>Spermatophyta</taxon>
        <taxon>Magnoliopsida</taxon>
        <taxon>eudicotyledons</taxon>
        <taxon>Gunneridae</taxon>
        <taxon>Pentapetalae</taxon>
        <taxon>rosids</taxon>
        <taxon>fabids</taxon>
        <taxon>Fabales</taxon>
        <taxon>Fabaceae</taxon>
        <taxon>Papilionoideae</taxon>
        <taxon>50 kb inversion clade</taxon>
        <taxon>NPAAA clade</taxon>
        <taxon>indigoferoid/millettioid clade</taxon>
        <taxon>Phaseoleae</taxon>
        <taxon>Psophocarpus</taxon>
    </lineage>
</organism>
<name>A0AAN9SC66_PSOTE</name>
<evidence type="ECO:0000313" key="4">
    <source>
        <dbReference type="Proteomes" id="UP001386955"/>
    </source>
</evidence>
<keyword evidence="2" id="KW-1133">Transmembrane helix</keyword>
<accession>A0AAN9SC66</accession>
<evidence type="ECO:0000313" key="3">
    <source>
        <dbReference type="EMBL" id="KAK7393236.1"/>
    </source>
</evidence>
<keyword evidence="2" id="KW-0812">Transmembrane</keyword>
<evidence type="ECO:0000256" key="1">
    <source>
        <dbReference type="SAM" id="MobiDB-lite"/>
    </source>
</evidence>
<gene>
    <name evidence="3" type="ORF">VNO78_21786</name>
</gene>
<sequence length="139" mass="15385">MASHQIHIDNDTKSNFYLRVRSMPIINDSNAQGIEEDLCVVALTTRSKIGAMSIISSGFALCNLPMGMNMKMSYSAMLVLFLTLTIFTPPNIAVDFRKSPHAYVAPPTCGSKVDGICDPTRRPPYRPPPLHRSNFKDTP</sequence>
<keyword evidence="4" id="KW-1185">Reference proteome</keyword>
<feature type="region of interest" description="Disordered" evidence="1">
    <location>
        <begin position="116"/>
        <end position="139"/>
    </location>
</feature>
<comment type="caution">
    <text evidence="3">The sequence shown here is derived from an EMBL/GenBank/DDBJ whole genome shotgun (WGS) entry which is preliminary data.</text>
</comment>
<keyword evidence="2" id="KW-0472">Membrane</keyword>
<evidence type="ECO:0008006" key="5">
    <source>
        <dbReference type="Google" id="ProtNLM"/>
    </source>
</evidence>
<feature type="transmembrane region" description="Helical" evidence="2">
    <location>
        <begin position="74"/>
        <end position="94"/>
    </location>
</feature>